<evidence type="ECO:0000256" key="1">
    <source>
        <dbReference type="ARBA" id="ARBA00010815"/>
    </source>
</evidence>
<dbReference type="InterPro" id="IPR003333">
    <property type="entry name" value="CMAS"/>
</dbReference>
<comment type="caution">
    <text evidence="6">The sequence shown here is derived from an EMBL/GenBank/DDBJ whole genome shotgun (WGS) entry which is preliminary data.</text>
</comment>
<dbReference type="RefSeq" id="WP_311364980.1">
    <property type="nucleotide sequence ID" value="NZ_JAVRIC010000011.1"/>
</dbReference>
<gene>
    <name evidence="6" type="ORF">RM530_09460</name>
</gene>
<dbReference type="Proteomes" id="UP001254608">
    <property type="component" value="Unassembled WGS sequence"/>
</dbReference>
<dbReference type="EC" id="2.1.1.-" evidence="6"/>
<dbReference type="Pfam" id="PF02353">
    <property type="entry name" value="CMAS"/>
    <property type="match status" value="1"/>
</dbReference>
<dbReference type="SUPFAM" id="SSF53335">
    <property type="entry name" value="S-adenosyl-L-methionine-dependent methyltransferases"/>
    <property type="match status" value="1"/>
</dbReference>
<dbReference type="EMBL" id="JAVRIC010000011">
    <property type="protein sequence ID" value="MDT0497588.1"/>
    <property type="molecule type" value="Genomic_DNA"/>
</dbReference>
<dbReference type="InterPro" id="IPR050723">
    <property type="entry name" value="CFA/CMAS"/>
</dbReference>
<keyword evidence="5" id="KW-0443">Lipid metabolism</keyword>
<dbReference type="Gene3D" id="3.40.50.150">
    <property type="entry name" value="Vaccinia Virus protein VP39"/>
    <property type="match status" value="1"/>
</dbReference>
<evidence type="ECO:0000313" key="6">
    <source>
        <dbReference type="EMBL" id="MDT0497588.1"/>
    </source>
</evidence>
<proteinExistence type="inferred from homology"/>
<dbReference type="CDD" id="cd02440">
    <property type="entry name" value="AdoMet_MTases"/>
    <property type="match status" value="1"/>
</dbReference>
<protein>
    <submittedName>
        <fullName evidence="6">Cyclopropane-fatty-acyl-phospholipid synthase family protein</fullName>
        <ecNumber evidence="6">2.1.1.-</ecNumber>
    </submittedName>
</protein>
<evidence type="ECO:0000313" key="7">
    <source>
        <dbReference type="Proteomes" id="UP001254608"/>
    </source>
</evidence>
<accession>A0ABU2WI82</accession>
<dbReference type="GO" id="GO:0008168">
    <property type="term" value="F:methyltransferase activity"/>
    <property type="evidence" value="ECO:0007669"/>
    <property type="project" value="UniProtKB-KW"/>
</dbReference>
<dbReference type="PIRSF" id="PIRSF003085">
    <property type="entry name" value="CMAS"/>
    <property type="match status" value="1"/>
</dbReference>
<comment type="similarity">
    <text evidence="1">Belongs to the CFA/CMAS family.</text>
</comment>
<dbReference type="PANTHER" id="PTHR43667:SF1">
    <property type="entry name" value="CYCLOPROPANE-FATTY-ACYL-PHOSPHOLIPID SYNTHASE"/>
    <property type="match status" value="1"/>
</dbReference>
<organism evidence="6 7">
    <name type="scientific">Banduia mediterranea</name>
    <dbReference type="NCBI Taxonomy" id="3075609"/>
    <lineage>
        <taxon>Bacteria</taxon>
        <taxon>Pseudomonadati</taxon>
        <taxon>Pseudomonadota</taxon>
        <taxon>Gammaproteobacteria</taxon>
        <taxon>Nevskiales</taxon>
        <taxon>Algiphilaceae</taxon>
        <taxon>Banduia</taxon>
    </lineage>
</organism>
<reference evidence="6 7" key="1">
    <citation type="submission" date="2023-09" db="EMBL/GenBank/DDBJ databases">
        <authorList>
            <person name="Rey-Velasco X."/>
        </authorList>
    </citation>
    <scope>NUCLEOTIDE SEQUENCE [LARGE SCALE GENOMIC DNA]</scope>
    <source>
        <strain evidence="6 7">W345</strain>
    </source>
</reference>
<keyword evidence="7" id="KW-1185">Reference proteome</keyword>
<keyword evidence="3 6" id="KW-0808">Transferase</keyword>
<keyword evidence="2 6" id="KW-0489">Methyltransferase</keyword>
<keyword evidence="4" id="KW-0949">S-adenosyl-L-methionine</keyword>
<evidence type="ECO:0000256" key="4">
    <source>
        <dbReference type="ARBA" id="ARBA00022691"/>
    </source>
</evidence>
<sequence>MQALLDLLGRGLQNAQLEFVAPEGKRWHLGYGEPKASVWLKDSDALRWMLRNPGLRFGEAYVDGRWEPADDDLLAVLGAGLRITGHWESRPISRRLKGLRSRLHEFNDVRSAQRNIHHHYDLQPDFYASFLDEDLHYSCAYFAKDSFTLEQAQQAKCEIIARKLRLQPGARVLDIGCGFGSMALYLAEHHGAQITGITLAEEQLRVARRRATERGLKGQVEFRLEDYRKTLGSFDAIVSVGMFEHVGRPNYGTYFRRIHELLRPGGHALVHTIGRSTPPGGTNRWIQKYIFPGGAIPAASEMIAAIEPTGLVLSDFEVWRQHYAKTLAVWHTRFQREQRRWSEHFDEAFCRMWRFYLQASEASFRWGDLVVFHAQLAKPPVDLPLTRDYLLRAAARRRKSS</sequence>
<dbReference type="InterPro" id="IPR029063">
    <property type="entry name" value="SAM-dependent_MTases_sf"/>
</dbReference>
<name>A0ABU2WI82_9GAMM</name>
<dbReference type="PANTHER" id="PTHR43667">
    <property type="entry name" value="CYCLOPROPANE-FATTY-ACYL-PHOSPHOLIPID SYNTHASE"/>
    <property type="match status" value="1"/>
</dbReference>
<evidence type="ECO:0000256" key="2">
    <source>
        <dbReference type="ARBA" id="ARBA00022603"/>
    </source>
</evidence>
<evidence type="ECO:0000256" key="3">
    <source>
        <dbReference type="ARBA" id="ARBA00022679"/>
    </source>
</evidence>
<evidence type="ECO:0000256" key="5">
    <source>
        <dbReference type="ARBA" id="ARBA00023098"/>
    </source>
</evidence>
<dbReference type="GO" id="GO:0032259">
    <property type="term" value="P:methylation"/>
    <property type="evidence" value="ECO:0007669"/>
    <property type="project" value="UniProtKB-KW"/>
</dbReference>